<dbReference type="PROSITE" id="PS51257">
    <property type="entry name" value="PROKAR_LIPOPROTEIN"/>
    <property type="match status" value="1"/>
</dbReference>
<dbReference type="EMBL" id="FXTX01000012">
    <property type="protein sequence ID" value="SMP14139.1"/>
    <property type="molecule type" value="Genomic_DNA"/>
</dbReference>
<feature type="domain" description="Phytase-like" evidence="2">
    <location>
        <begin position="85"/>
        <end position="427"/>
    </location>
</feature>
<accession>A0AA45WMH9</accession>
<gene>
    <name evidence="3" type="ORF">SAMN06264868_11219</name>
</gene>
<proteinExistence type="predicted"/>
<organism evidence="3 4">
    <name type="scientific">Venenivibrio stagnispumantis</name>
    <dbReference type="NCBI Taxonomy" id="407998"/>
    <lineage>
        <taxon>Bacteria</taxon>
        <taxon>Pseudomonadati</taxon>
        <taxon>Aquificota</taxon>
        <taxon>Aquificia</taxon>
        <taxon>Aquificales</taxon>
        <taxon>Hydrogenothermaceae</taxon>
        <taxon>Venenivibrio</taxon>
    </lineage>
</organism>
<evidence type="ECO:0000259" key="2">
    <source>
        <dbReference type="Pfam" id="PF13449"/>
    </source>
</evidence>
<keyword evidence="4" id="KW-1185">Reference proteome</keyword>
<evidence type="ECO:0000313" key="4">
    <source>
        <dbReference type="Proteomes" id="UP001157947"/>
    </source>
</evidence>
<dbReference type="Pfam" id="PF13449">
    <property type="entry name" value="Phytase-like"/>
    <property type="match status" value="1"/>
</dbReference>
<dbReference type="SUPFAM" id="SSF63825">
    <property type="entry name" value="YWTD domain"/>
    <property type="match status" value="1"/>
</dbReference>
<feature type="chain" id="PRO_5041236412" evidence="1">
    <location>
        <begin position="22"/>
        <end position="442"/>
    </location>
</feature>
<dbReference type="PANTHER" id="PTHR37957:SF1">
    <property type="entry name" value="PHYTASE-LIKE DOMAIN-CONTAINING PROTEIN"/>
    <property type="match status" value="1"/>
</dbReference>
<dbReference type="Proteomes" id="UP001157947">
    <property type="component" value="Unassembled WGS sequence"/>
</dbReference>
<feature type="signal peptide" evidence="1">
    <location>
        <begin position="1"/>
        <end position="21"/>
    </location>
</feature>
<evidence type="ECO:0000256" key="1">
    <source>
        <dbReference type="SAM" id="SignalP"/>
    </source>
</evidence>
<keyword evidence="1" id="KW-0732">Signal</keyword>
<name>A0AA45WMH9_9AQUI</name>
<dbReference type="AlphaFoldDB" id="A0AA45WMH9"/>
<reference evidence="3" key="1">
    <citation type="submission" date="2017-05" db="EMBL/GenBank/DDBJ databases">
        <authorList>
            <person name="Varghese N."/>
            <person name="Submissions S."/>
        </authorList>
    </citation>
    <scope>NUCLEOTIDE SEQUENCE</scope>
    <source>
        <strain evidence="3">DSM 18763</strain>
    </source>
</reference>
<sequence length="442" mass="48573">MKSRTKFLFSAVLFGSIVASSSLLLTGCGGDDSGSSNQSNVSQMGEIITPHLPNLQFGSVEFKNGKVLNFTWGIGSAAAHRQGDDEKTFYTMTDRGVNIDCKDAKDIIGIDICNGASGVIFPFPTFTPPPTIFKLRLSDDGKSVYVVDVIPLKDKDGNLITGLSNPLSNFQEIPFDKDGNQLNYNPNGLDTEALAIMKDGSFWIGEEYAPSLVHVSKDGKIIERLVPKGLETELANANYVVKGVLPSIIAKRHPNRGIEGVAISPDEKYLYFTLQSPLDNPDSKAYSKSRYVRMYKMSLTDYNDIKEYAYQLDTPDTFIQDNKNTTNPPKQKDVKISEMTVLENGDVIVLERITKTTKLYKVDFNNAVPVPADKSATLETDATGITPLSKTLIFTTDNYNDGEFPSKIEGMTSLGNGKLILINDNDFGIRGEDTVIKIINLK</sequence>
<protein>
    <submittedName>
        <fullName evidence="3">Esterase-like activity of phytase</fullName>
    </submittedName>
</protein>
<dbReference type="PANTHER" id="PTHR37957">
    <property type="entry name" value="BLR7070 PROTEIN"/>
    <property type="match status" value="1"/>
</dbReference>
<comment type="caution">
    <text evidence="3">The sequence shown here is derived from an EMBL/GenBank/DDBJ whole genome shotgun (WGS) entry which is preliminary data.</text>
</comment>
<dbReference type="RefSeq" id="WP_265134616.1">
    <property type="nucleotide sequence ID" value="NZ_FXTX01000012.1"/>
</dbReference>
<dbReference type="InterPro" id="IPR027372">
    <property type="entry name" value="Phytase-like_dom"/>
</dbReference>
<dbReference type="SUPFAM" id="SSF82171">
    <property type="entry name" value="DPP6 N-terminal domain-like"/>
    <property type="match status" value="1"/>
</dbReference>
<evidence type="ECO:0000313" key="3">
    <source>
        <dbReference type="EMBL" id="SMP14139.1"/>
    </source>
</evidence>